<dbReference type="Proteomes" id="UP000242146">
    <property type="component" value="Unassembled WGS sequence"/>
</dbReference>
<evidence type="ECO:0000256" key="1">
    <source>
        <dbReference type="SAM" id="SignalP"/>
    </source>
</evidence>
<comment type="caution">
    <text evidence="2">The sequence shown here is derived from an EMBL/GenBank/DDBJ whole genome shotgun (WGS) entry which is preliminary data.</text>
</comment>
<name>A0A1X2GQK1_9FUNG</name>
<protein>
    <submittedName>
        <fullName evidence="2">Uncharacterized protein</fullName>
    </submittedName>
</protein>
<dbReference type="EMBL" id="MCGT01000006">
    <property type="protein sequence ID" value="ORX58990.1"/>
    <property type="molecule type" value="Genomic_DNA"/>
</dbReference>
<dbReference type="AlphaFoldDB" id="A0A1X2GQK1"/>
<keyword evidence="3" id="KW-1185">Reference proteome</keyword>
<organism evidence="2 3">
    <name type="scientific">Hesseltinella vesiculosa</name>
    <dbReference type="NCBI Taxonomy" id="101127"/>
    <lineage>
        <taxon>Eukaryota</taxon>
        <taxon>Fungi</taxon>
        <taxon>Fungi incertae sedis</taxon>
        <taxon>Mucoromycota</taxon>
        <taxon>Mucoromycotina</taxon>
        <taxon>Mucoromycetes</taxon>
        <taxon>Mucorales</taxon>
        <taxon>Cunninghamellaceae</taxon>
        <taxon>Hesseltinella</taxon>
    </lineage>
</organism>
<evidence type="ECO:0000313" key="2">
    <source>
        <dbReference type="EMBL" id="ORX58990.1"/>
    </source>
</evidence>
<proteinExistence type="predicted"/>
<sequence length="126" mass="13650">MRLLFYLATVAVSLAPQVFGIEATINGTIRTAGPRLQLQFPELKMIYSGTSSDGFLPRMDGEVTAMVEDALAIQDELSATFILYPSASGSEMTISHSGKNLMTITIDTPIRAPCSGLGEFQQKNKF</sequence>
<reference evidence="2 3" key="1">
    <citation type="submission" date="2016-07" db="EMBL/GenBank/DDBJ databases">
        <title>Pervasive Adenine N6-methylation of Active Genes in Fungi.</title>
        <authorList>
            <consortium name="DOE Joint Genome Institute"/>
            <person name="Mondo S.J."/>
            <person name="Dannebaum R.O."/>
            <person name="Kuo R.C."/>
            <person name="Labutti K."/>
            <person name="Haridas S."/>
            <person name="Kuo A."/>
            <person name="Salamov A."/>
            <person name="Ahrendt S.R."/>
            <person name="Lipzen A."/>
            <person name="Sullivan W."/>
            <person name="Andreopoulos W.B."/>
            <person name="Clum A."/>
            <person name="Lindquist E."/>
            <person name="Daum C."/>
            <person name="Ramamoorthy G.K."/>
            <person name="Gryganskyi A."/>
            <person name="Culley D."/>
            <person name="Magnuson J.K."/>
            <person name="James T.Y."/>
            <person name="O'Malley M.A."/>
            <person name="Stajich J.E."/>
            <person name="Spatafora J.W."/>
            <person name="Visel A."/>
            <person name="Grigoriev I.V."/>
        </authorList>
    </citation>
    <scope>NUCLEOTIDE SEQUENCE [LARGE SCALE GENOMIC DNA]</scope>
    <source>
        <strain evidence="2 3">NRRL 3301</strain>
    </source>
</reference>
<evidence type="ECO:0000313" key="3">
    <source>
        <dbReference type="Proteomes" id="UP000242146"/>
    </source>
</evidence>
<keyword evidence="1" id="KW-0732">Signal</keyword>
<gene>
    <name evidence="2" type="ORF">DM01DRAFT_1333585</name>
</gene>
<feature type="chain" id="PRO_5012575174" evidence="1">
    <location>
        <begin position="21"/>
        <end position="126"/>
    </location>
</feature>
<feature type="signal peptide" evidence="1">
    <location>
        <begin position="1"/>
        <end position="20"/>
    </location>
</feature>
<accession>A0A1X2GQK1</accession>